<keyword evidence="4" id="KW-0288">FMN</keyword>
<reference evidence="8" key="1">
    <citation type="submission" date="2011-11" db="EMBL/GenBank/DDBJ databases">
        <title>Complete sequence of Desulfosporosinus orientis DSM 765.</title>
        <authorList>
            <person name="Lucas S."/>
            <person name="Han J."/>
            <person name="Lapidus A."/>
            <person name="Cheng J.-F."/>
            <person name="Goodwin L."/>
            <person name="Pitluck S."/>
            <person name="Peters L."/>
            <person name="Ovchinnikova G."/>
            <person name="Teshima H."/>
            <person name="Detter J.C."/>
            <person name="Han C."/>
            <person name="Tapia R."/>
            <person name="Land M."/>
            <person name="Hauser L."/>
            <person name="Kyrpides N."/>
            <person name="Ivanova N."/>
            <person name="Pagani I."/>
            <person name="Pester M."/>
            <person name="Spring S."/>
            <person name="Ollivier B."/>
            <person name="Rattei T."/>
            <person name="Klenk H.-P."/>
            <person name="Wagner M."/>
            <person name="Loy A."/>
            <person name="Woyke T."/>
        </authorList>
    </citation>
    <scope>NUCLEOTIDE SEQUENCE [LARGE SCALE GENOMIC DNA]</scope>
    <source>
        <strain evidence="8">ATCC 19365 / DSM 765 / NCIMB 8382 / VKM B-1628</strain>
    </source>
</reference>
<keyword evidence="8" id="KW-1185">Reference proteome</keyword>
<dbReference type="RefSeq" id="WP_014185331.1">
    <property type="nucleotide sequence ID" value="NC_016584.1"/>
</dbReference>
<evidence type="ECO:0000259" key="6">
    <source>
        <dbReference type="Pfam" id="PF00881"/>
    </source>
</evidence>
<dbReference type="EMBL" id="CP003108">
    <property type="protein sequence ID" value="AET68523.1"/>
    <property type="molecule type" value="Genomic_DNA"/>
</dbReference>
<dbReference type="AlphaFoldDB" id="G7WGT7"/>
<feature type="domain" description="Nitroreductase" evidence="6">
    <location>
        <begin position="9"/>
        <end position="195"/>
    </location>
</feature>
<dbReference type="SUPFAM" id="SSF55469">
    <property type="entry name" value="FMN-dependent nitroreductase-like"/>
    <property type="match status" value="1"/>
</dbReference>
<keyword evidence="5" id="KW-0560">Oxidoreductase</keyword>
<dbReference type="GO" id="GO:0016491">
    <property type="term" value="F:oxidoreductase activity"/>
    <property type="evidence" value="ECO:0007669"/>
    <property type="project" value="UniProtKB-KW"/>
</dbReference>
<evidence type="ECO:0000256" key="2">
    <source>
        <dbReference type="ARBA" id="ARBA00007118"/>
    </source>
</evidence>
<dbReference type="InterPro" id="IPR000415">
    <property type="entry name" value="Nitroreductase-like"/>
</dbReference>
<dbReference type="HOGENOM" id="CLU_070764_9_1_9"/>
<gene>
    <name evidence="7" type="ordered locus">Desor_3000</name>
</gene>
<dbReference type="KEGG" id="dor:Desor_3000"/>
<organism evidence="7 8">
    <name type="scientific">Desulfosporosinus orientis (strain ATCC 19365 / DSM 765 / NCIMB 8382 / VKM B-1628 / Singapore I)</name>
    <name type="common">Desulfotomaculum orientis</name>
    <dbReference type="NCBI Taxonomy" id="768706"/>
    <lineage>
        <taxon>Bacteria</taxon>
        <taxon>Bacillati</taxon>
        <taxon>Bacillota</taxon>
        <taxon>Clostridia</taxon>
        <taxon>Eubacteriales</taxon>
        <taxon>Desulfitobacteriaceae</taxon>
        <taxon>Desulfosporosinus</taxon>
    </lineage>
</organism>
<dbReference type="eggNOG" id="COG0778">
    <property type="taxonomic scope" value="Bacteria"/>
</dbReference>
<sequence length="221" mass="24684">MNVTKALHSRYTCRAYKQLPVDKEILFSILEAANQSSSWGNTQPWEIFVASGAAIDRLRASCAESFSKGVQPIPELGMVENWPLALKTRYQEVVKVRLANAGIAREDRKGRFLQAAQGFGFFGAPAVIFLCRDRSLTQWSLFDLGLVAQGIMLSAEQMALNTAIAVQCVSYPELIRAELNIPEDLEIIIGIAIGYGDPDHLENRIRIDRRAIKDVVRYKNV</sequence>
<reference evidence="7 8" key="2">
    <citation type="journal article" date="2012" name="J. Bacteriol.">
        <title>Complete genome sequences of Desulfosporosinus orientis DSM765T, Desulfosporosinus youngiae DSM17734T, Desulfosporosinus meridiei DSM13257T, and Desulfosporosinus acidiphilus DSM22704T.</title>
        <authorList>
            <person name="Pester M."/>
            <person name="Brambilla E."/>
            <person name="Alazard D."/>
            <person name="Rattei T."/>
            <person name="Weinmaier T."/>
            <person name="Han J."/>
            <person name="Lucas S."/>
            <person name="Lapidus A."/>
            <person name="Cheng J.F."/>
            <person name="Goodwin L."/>
            <person name="Pitluck S."/>
            <person name="Peters L."/>
            <person name="Ovchinnikova G."/>
            <person name="Teshima H."/>
            <person name="Detter J.C."/>
            <person name="Han C.S."/>
            <person name="Tapia R."/>
            <person name="Land M.L."/>
            <person name="Hauser L."/>
            <person name="Kyrpides N.C."/>
            <person name="Ivanova N.N."/>
            <person name="Pagani I."/>
            <person name="Huntmann M."/>
            <person name="Wei C.L."/>
            <person name="Davenport K.W."/>
            <person name="Daligault H."/>
            <person name="Chain P.S."/>
            <person name="Chen A."/>
            <person name="Mavromatis K."/>
            <person name="Markowitz V."/>
            <person name="Szeto E."/>
            <person name="Mikhailova N."/>
            <person name="Pati A."/>
            <person name="Wagner M."/>
            <person name="Woyke T."/>
            <person name="Ollivier B."/>
            <person name="Klenk H.P."/>
            <person name="Spring S."/>
            <person name="Loy A."/>
        </authorList>
    </citation>
    <scope>NUCLEOTIDE SEQUENCE [LARGE SCALE GENOMIC DNA]</scope>
    <source>
        <strain evidence="8">ATCC 19365 / DSM 765 / NCIMB 8382 / VKM B-1628</strain>
    </source>
</reference>
<dbReference type="PANTHER" id="PTHR43673:SF2">
    <property type="entry name" value="NITROREDUCTASE"/>
    <property type="match status" value="1"/>
</dbReference>
<proteinExistence type="inferred from homology"/>
<evidence type="ECO:0000256" key="4">
    <source>
        <dbReference type="ARBA" id="ARBA00022643"/>
    </source>
</evidence>
<dbReference type="Proteomes" id="UP000006346">
    <property type="component" value="Chromosome"/>
</dbReference>
<dbReference type="Pfam" id="PF00881">
    <property type="entry name" value="Nitroreductase"/>
    <property type="match status" value="1"/>
</dbReference>
<evidence type="ECO:0000313" key="7">
    <source>
        <dbReference type="EMBL" id="AET68523.1"/>
    </source>
</evidence>
<dbReference type="Gene3D" id="3.40.109.10">
    <property type="entry name" value="NADH Oxidase"/>
    <property type="match status" value="1"/>
</dbReference>
<evidence type="ECO:0000256" key="5">
    <source>
        <dbReference type="ARBA" id="ARBA00023002"/>
    </source>
</evidence>
<keyword evidence="3" id="KW-0285">Flavoprotein</keyword>
<evidence type="ECO:0000256" key="3">
    <source>
        <dbReference type="ARBA" id="ARBA00022630"/>
    </source>
</evidence>
<dbReference type="OrthoDB" id="9812105at2"/>
<comment type="cofactor">
    <cofactor evidence="1">
        <name>FMN</name>
        <dbReference type="ChEBI" id="CHEBI:58210"/>
    </cofactor>
</comment>
<dbReference type="CDD" id="cd02136">
    <property type="entry name" value="PnbA_NfnB-like"/>
    <property type="match status" value="1"/>
</dbReference>
<dbReference type="InterPro" id="IPR029479">
    <property type="entry name" value="Nitroreductase"/>
</dbReference>
<protein>
    <submittedName>
        <fullName evidence="7">Nitroreductase</fullName>
    </submittedName>
</protein>
<name>G7WGT7_DESOD</name>
<comment type="similarity">
    <text evidence="2">Belongs to the nitroreductase family.</text>
</comment>
<dbReference type="STRING" id="768706.Desor_3000"/>
<dbReference type="PANTHER" id="PTHR43673">
    <property type="entry name" value="NAD(P)H NITROREDUCTASE YDGI-RELATED"/>
    <property type="match status" value="1"/>
</dbReference>
<dbReference type="PATRIC" id="fig|768706.3.peg.3014"/>
<evidence type="ECO:0000313" key="8">
    <source>
        <dbReference type="Proteomes" id="UP000006346"/>
    </source>
</evidence>
<accession>G7WGT7</accession>
<evidence type="ECO:0000256" key="1">
    <source>
        <dbReference type="ARBA" id="ARBA00001917"/>
    </source>
</evidence>